<proteinExistence type="predicted"/>
<sequence>MKKNRKQIVAGALTMMLAVAGATGAYGAGLDPVIDAPLVTEEKTGADAVETTLNGTIKATTLSVTLPLTTAFDLDPTKYDATNPNIQVGENQSSGYRILNNSAVPVYVYVSGVSVPTANVTLVNSIGGLDTNKALMLAISEKTPAVEADVNDTSFWLDTAMTGNYYMDSNRANKGKLDANGGTMNLKIYGMTKQGWSVEDTFSVKPSFTVSVTEPVL</sequence>
<dbReference type="PATRIC" id="fig|742737.3.peg.1307"/>
<evidence type="ECO:0000256" key="1">
    <source>
        <dbReference type="SAM" id="SignalP"/>
    </source>
</evidence>
<gene>
    <name evidence="2" type="ORF">HMPREF9473_01298</name>
</gene>
<dbReference type="AlphaFoldDB" id="G5ICW3"/>
<comment type="caution">
    <text evidence="2">The sequence shown here is derived from an EMBL/GenBank/DDBJ whole genome shotgun (WGS) entry which is preliminary data.</text>
</comment>
<protein>
    <recommendedName>
        <fullName evidence="4">WxL domain-containing protein</fullName>
    </recommendedName>
</protein>
<keyword evidence="3" id="KW-1185">Reference proteome</keyword>
<accession>G5ICW3</accession>
<evidence type="ECO:0000313" key="3">
    <source>
        <dbReference type="Proteomes" id="UP000005384"/>
    </source>
</evidence>
<dbReference type="HOGENOM" id="CLU_103710_0_0_9"/>
<feature type="signal peptide" evidence="1">
    <location>
        <begin position="1"/>
        <end position="27"/>
    </location>
</feature>
<reference evidence="2 3" key="1">
    <citation type="submission" date="2011-08" db="EMBL/GenBank/DDBJ databases">
        <title>The Genome Sequence of Clostridium hathewayi WAL-18680.</title>
        <authorList>
            <consortium name="The Broad Institute Genome Sequencing Platform"/>
            <person name="Earl A."/>
            <person name="Ward D."/>
            <person name="Feldgarden M."/>
            <person name="Gevers D."/>
            <person name="Finegold S.M."/>
            <person name="Summanen P.H."/>
            <person name="Molitoris D.R."/>
            <person name="Song M."/>
            <person name="Daigneault M."/>
            <person name="Allen-Vercoe E."/>
            <person name="Young S.K."/>
            <person name="Zeng Q."/>
            <person name="Gargeya S."/>
            <person name="Fitzgerald M."/>
            <person name="Haas B."/>
            <person name="Abouelleil A."/>
            <person name="Alvarado L."/>
            <person name="Arachchi H.M."/>
            <person name="Berlin A."/>
            <person name="Brown A."/>
            <person name="Chapman S.B."/>
            <person name="Chen Z."/>
            <person name="Dunbar C."/>
            <person name="Freedman E."/>
            <person name="Gearin G."/>
            <person name="Gellesch M."/>
            <person name="Goldberg J."/>
            <person name="Griggs A."/>
            <person name="Gujja S."/>
            <person name="Heiman D."/>
            <person name="Howarth C."/>
            <person name="Larson L."/>
            <person name="Lui A."/>
            <person name="MacDonald P.J.P."/>
            <person name="Montmayeur A."/>
            <person name="Murphy C."/>
            <person name="Neiman D."/>
            <person name="Pearson M."/>
            <person name="Priest M."/>
            <person name="Roberts A."/>
            <person name="Saif S."/>
            <person name="Shea T."/>
            <person name="Shenoy N."/>
            <person name="Sisk P."/>
            <person name="Stolte C."/>
            <person name="Sykes S."/>
            <person name="Wortman J."/>
            <person name="Nusbaum C."/>
            <person name="Birren B."/>
        </authorList>
    </citation>
    <scope>NUCLEOTIDE SEQUENCE [LARGE SCALE GENOMIC DNA]</scope>
    <source>
        <strain evidence="2 3">WAL-18680</strain>
    </source>
</reference>
<feature type="chain" id="PRO_5003478534" description="WxL domain-containing protein" evidence="1">
    <location>
        <begin position="28"/>
        <end position="217"/>
    </location>
</feature>
<dbReference type="RefSeq" id="WP_006779283.1">
    <property type="nucleotide sequence ID" value="NZ_CP040506.1"/>
</dbReference>
<evidence type="ECO:0008006" key="4">
    <source>
        <dbReference type="Google" id="ProtNLM"/>
    </source>
</evidence>
<dbReference type="Proteomes" id="UP000005384">
    <property type="component" value="Unassembled WGS sequence"/>
</dbReference>
<name>G5ICW3_9FIRM</name>
<keyword evidence="1" id="KW-0732">Signal</keyword>
<dbReference type="EMBL" id="ADLN01000012">
    <property type="protein sequence ID" value="EHI60734.1"/>
    <property type="molecule type" value="Genomic_DNA"/>
</dbReference>
<organism evidence="2 3">
    <name type="scientific">Hungatella hathewayi WAL-18680</name>
    <dbReference type="NCBI Taxonomy" id="742737"/>
    <lineage>
        <taxon>Bacteria</taxon>
        <taxon>Bacillati</taxon>
        <taxon>Bacillota</taxon>
        <taxon>Clostridia</taxon>
        <taxon>Lachnospirales</taxon>
        <taxon>Lachnospiraceae</taxon>
        <taxon>Hungatella</taxon>
    </lineage>
</organism>
<evidence type="ECO:0000313" key="2">
    <source>
        <dbReference type="EMBL" id="EHI60734.1"/>
    </source>
</evidence>